<comment type="caution">
    <text evidence="1">The sequence shown here is derived from an EMBL/GenBank/DDBJ whole genome shotgun (WGS) entry which is preliminary data.</text>
</comment>
<accession>A0AAE3XLT1</accession>
<evidence type="ECO:0000313" key="2">
    <source>
        <dbReference type="Proteomes" id="UP001185092"/>
    </source>
</evidence>
<proteinExistence type="predicted"/>
<evidence type="ECO:0000313" key="1">
    <source>
        <dbReference type="EMBL" id="MDR6238792.1"/>
    </source>
</evidence>
<name>A0AAE3XLT1_9BACT</name>
<organism evidence="1 2">
    <name type="scientific">Aureibacter tunicatorum</name>
    <dbReference type="NCBI Taxonomy" id="866807"/>
    <lineage>
        <taxon>Bacteria</taxon>
        <taxon>Pseudomonadati</taxon>
        <taxon>Bacteroidota</taxon>
        <taxon>Cytophagia</taxon>
        <taxon>Cytophagales</taxon>
        <taxon>Persicobacteraceae</taxon>
        <taxon>Aureibacter</taxon>
    </lineage>
</organism>
<keyword evidence="2" id="KW-1185">Reference proteome</keyword>
<dbReference type="AlphaFoldDB" id="A0AAE3XLT1"/>
<dbReference type="EMBL" id="JAVDQD010000002">
    <property type="protein sequence ID" value="MDR6238792.1"/>
    <property type="molecule type" value="Genomic_DNA"/>
</dbReference>
<dbReference type="RefSeq" id="WP_309938298.1">
    <property type="nucleotide sequence ID" value="NZ_AP025305.1"/>
</dbReference>
<protein>
    <submittedName>
        <fullName evidence="1">Uncharacterized protein</fullName>
    </submittedName>
</protein>
<dbReference type="Proteomes" id="UP001185092">
    <property type="component" value="Unassembled WGS sequence"/>
</dbReference>
<reference evidence="1" key="1">
    <citation type="submission" date="2023-07" db="EMBL/GenBank/DDBJ databases">
        <title>Genomic Encyclopedia of Type Strains, Phase IV (KMG-IV): sequencing the most valuable type-strain genomes for metagenomic binning, comparative biology and taxonomic classification.</title>
        <authorList>
            <person name="Goeker M."/>
        </authorList>
    </citation>
    <scope>NUCLEOTIDE SEQUENCE</scope>
    <source>
        <strain evidence="1">DSM 26174</strain>
    </source>
</reference>
<gene>
    <name evidence="1" type="ORF">HNQ88_001829</name>
</gene>
<sequence length="65" mass="7054">MGIACKVVPGFGDSFFKLTRHYGLAGKGESTNNNYGGCLVHMALQSGVGLKTRIAKEWAINWSKH</sequence>